<dbReference type="InterPro" id="IPR050373">
    <property type="entry name" value="Fibrinogen_C-term_domain"/>
</dbReference>
<dbReference type="EMBL" id="JAWDGP010007972">
    <property type="protein sequence ID" value="KAK3698493.1"/>
    <property type="molecule type" value="Genomic_DNA"/>
</dbReference>
<protein>
    <recommendedName>
        <fullName evidence="1">Fibrinogen C-terminal domain-containing protein</fullName>
    </recommendedName>
</protein>
<organism evidence="2 3">
    <name type="scientific">Elysia crispata</name>
    <name type="common">lettuce slug</name>
    <dbReference type="NCBI Taxonomy" id="231223"/>
    <lineage>
        <taxon>Eukaryota</taxon>
        <taxon>Metazoa</taxon>
        <taxon>Spiralia</taxon>
        <taxon>Lophotrochozoa</taxon>
        <taxon>Mollusca</taxon>
        <taxon>Gastropoda</taxon>
        <taxon>Heterobranchia</taxon>
        <taxon>Euthyneura</taxon>
        <taxon>Panpulmonata</taxon>
        <taxon>Sacoglossa</taxon>
        <taxon>Placobranchoidea</taxon>
        <taxon>Plakobranchidae</taxon>
        <taxon>Elysia</taxon>
    </lineage>
</organism>
<sequence>MSPLTPVIKEIFLKMARGYVLFAALLSLLFGLLTLVPTVNSKSILCRGNLKFAPYGGRRRMYEPLIRKNVLCDTHYGYIYIQRRFTGTVNFYRRMVDYVSGFGDVRRDHWLGLHNIHLLTYPRKADLVITVGDNGKYYDLFVSGFKVKGGKYFYQMTYDKIGRGSLSHEAFERSKSCYFTTVHVSERSSHRQQNLEGTREIQPARVVFMCPSFGGETAGGVTGVGLGLSVKIDLGEMSTSLFSSMVKGVTYAVLRRSIDTVSSRPLIPRVKYLSLWLTTRNGPS</sequence>
<dbReference type="InterPro" id="IPR014716">
    <property type="entry name" value="Fibrinogen_a/b/g_C_1"/>
</dbReference>
<keyword evidence="3" id="KW-1185">Reference proteome</keyword>
<evidence type="ECO:0000313" key="2">
    <source>
        <dbReference type="EMBL" id="KAK3698493.1"/>
    </source>
</evidence>
<dbReference type="PANTHER" id="PTHR19143">
    <property type="entry name" value="FIBRINOGEN/TENASCIN/ANGIOPOEITIN"/>
    <property type="match status" value="1"/>
</dbReference>
<comment type="caution">
    <text evidence="2">The sequence shown here is derived from an EMBL/GenBank/DDBJ whole genome shotgun (WGS) entry which is preliminary data.</text>
</comment>
<name>A0AAE0XPC1_9GAST</name>
<gene>
    <name evidence="2" type="ORF">RRG08_053461</name>
</gene>
<feature type="domain" description="Fibrinogen C-terminal" evidence="1">
    <location>
        <begin position="37"/>
        <end position="120"/>
    </location>
</feature>
<evidence type="ECO:0000259" key="1">
    <source>
        <dbReference type="PROSITE" id="PS51406"/>
    </source>
</evidence>
<dbReference type="InterPro" id="IPR036056">
    <property type="entry name" value="Fibrinogen-like_C"/>
</dbReference>
<evidence type="ECO:0000313" key="3">
    <source>
        <dbReference type="Proteomes" id="UP001283361"/>
    </source>
</evidence>
<dbReference type="PANTHER" id="PTHR19143:SF458">
    <property type="entry name" value="FIBRINOGEN C-TERMINAL DOMAIN-CONTAINING PROTEIN-RELATED"/>
    <property type="match status" value="1"/>
</dbReference>
<accession>A0AAE0XPC1</accession>
<dbReference type="InterPro" id="IPR002181">
    <property type="entry name" value="Fibrinogen_a/b/g_C_dom"/>
</dbReference>
<dbReference type="PROSITE" id="PS51406">
    <property type="entry name" value="FIBRINOGEN_C_2"/>
    <property type="match status" value="1"/>
</dbReference>
<dbReference type="Pfam" id="PF00147">
    <property type="entry name" value="Fibrinogen_C"/>
    <property type="match status" value="1"/>
</dbReference>
<proteinExistence type="predicted"/>
<dbReference type="SUPFAM" id="SSF56496">
    <property type="entry name" value="Fibrinogen C-terminal domain-like"/>
    <property type="match status" value="1"/>
</dbReference>
<reference evidence="2" key="1">
    <citation type="journal article" date="2023" name="G3 (Bethesda)">
        <title>A reference genome for the long-term kleptoplast-retaining sea slug Elysia crispata morphotype clarki.</title>
        <authorList>
            <person name="Eastman K.E."/>
            <person name="Pendleton A.L."/>
            <person name="Shaikh M.A."/>
            <person name="Suttiyut T."/>
            <person name="Ogas R."/>
            <person name="Tomko P."/>
            <person name="Gavelis G."/>
            <person name="Widhalm J.R."/>
            <person name="Wisecaver J.H."/>
        </authorList>
    </citation>
    <scope>NUCLEOTIDE SEQUENCE</scope>
    <source>
        <strain evidence="2">ECLA1</strain>
    </source>
</reference>
<dbReference type="SMART" id="SM00186">
    <property type="entry name" value="FBG"/>
    <property type="match status" value="1"/>
</dbReference>
<dbReference type="AlphaFoldDB" id="A0AAE0XPC1"/>
<dbReference type="GO" id="GO:0005615">
    <property type="term" value="C:extracellular space"/>
    <property type="evidence" value="ECO:0007669"/>
    <property type="project" value="TreeGrafter"/>
</dbReference>
<dbReference type="Proteomes" id="UP001283361">
    <property type="component" value="Unassembled WGS sequence"/>
</dbReference>
<dbReference type="Gene3D" id="3.90.215.10">
    <property type="entry name" value="Gamma Fibrinogen, chain A, domain 1"/>
    <property type="match status" value="1"/>
</dbReference>